<dbReference type="FunFam" id="1.20.1250.20:FF:000003">
    <property type="entry name" value="Solute carrier family 17 member 3"/>
    <property type="match status" value="1"/>
</dbReference>
<dbReference type="AlphaFoldDB" id="A0AAV1ZBV2"/>
<evidence type="ECO:0000256" key="6">
    <source>
        <dbReference type="ARBA" id="ARBA00023136"/>
    </source>
</evidence>
<dbReference type="PANTHER" id="PTHR11662:SF399">
    <property type="entry name" value="FI19708P1-RELATED"/>
    <property type="match status" value="1"/>
</dbReference>
<keyword evidence="6 7" id="KW-0472">Membrane</keyword>
<evidence type="ECO:0000256" key="5">
    <source>
        <dbReference type="ARBA" id="ARBA00022989"/>
    </source>
</evidence>
<feature type="transmembrane region" description="Helical" evidence="7">
    <location>
        <begin position="59"/>
        <end position="79"/>
    </location>
</feature>
<sequence>MFLTVMPTYFQNILQFDIKKNGILSALPYAALATNIAIASFIADGLRKCNKLSITAIRKIANSLGLIGPAVCCLGIVAFSCQREMIVGVLCLALFLNGFAFSGFGVTHVDMSADFSGVTFGISNSVGNIAGILAPVVVSFLTASGDTVENWNIAFYITATVYITCALFYAFFASAELQPWGLVKREAMDVLLTHRPDIT</sequence>
<name>A0AAV1ZBV2_9ARAC</name>
<keyword evidence="2" id="KW-0813">Transport</keyword>
<evidence type="ECO:0000313" key="9">
    <source>
        <dbReference type="Proteomes" id="UP001497382"/>
    </source>
</evidence>
<feature type="transmembrane region" description="Helical" evidence="7">
    <location>
        <begin position="85"/>
        <end position="106"/>
    </location>
</feature>
<feature type="non-terminal residue" evidence="8">
    <location>
        <position position="199"/>
    </location>
</feature>
<gene>
    <name evidence="8" type="ORF">LARSCL_LOCUS4465</name>
</gene>
<reference evidence="8 9" key="1">
    <citation type="submission" date="2024-04" db="EMBL/GenBank/DDBJ databases">
        <authorList>
            <person name="Rising A."/>
            <person name="Reimegard J."/>
            <person name="Sonavane S."/>
            <person name="Akerstrom W."/>
            <person name="Nylinder S."/>
            <person name="Hedman E."/>
            <person name="Kallberg Y."/>
        </authorList>
    </citation>
    <scope>NUCLEOTIDE SEQUENCE [LARGE SCALE GENOMIC DNA]</scope>
</reference>
<dbReference type="GO" id="GO:0016020">
    <property type="term" value="C:membrane"/>
    <property type="evidence" value="ECO:0007669"/>
    <property type="project" value="UniProtKB-SubCell"/>
</dbReference>
<keyword evidence="5 7" id="KW-1133">Transmembrane helix</keyword>
<dbReference type="PANTHER" id="PTHR11662">
    <property type="entry name" value="SOLUTE CARRIER FAMILY 17"/>
    <property type="match status" value="1"/>
</dbReference>
<comment type="caution">
    <text evidence="8">The sequence shown here is derived from an EMBL/GenBank/DDBJ whole genome shotgun (WGS) entry which is preliminary data.</text>
</comment>
<keyword evidence="4" id="KW-0769">Symport</keyword>
<evidence type="ECO:0000313" key="8">
    <source>
        <dbReference type="EMBL" id="CAL1268942.1"/>
    </source>
</evidence>
<evidence type="ECO:0000256" key="2">
    <source>
        <dbReference type="ARBA" id="ARBA00022448"/>
    </source>
</evidence>
<dbReference type="EMBL" id="CAXIEN010000037">
    <property type="protein sequence ID" value="CAL1268942.1"/>
    <property type="molecule type" value="Genomic_DNA"/>
</dbReference>
<proteinExistence type="predicted"/>
<feature type="transmembrane region" description="Helical" evidence="7">
    <location>
        <begin position="26"/>
        <end position="47"/>
    </location>
</feature>
<dbReference type="GO" id="GO:0006820">
    <property type="term" value="P:monoatomic anion transport"/>
    <property type="evidence" value="ECO:0007669"/>
    <property type="project" value="TreeGrafter"/>
</dbReference>
<organism evidence="8 9">
    <name type="scientific">Larinioides sclopetarius</name>
    <dbReference type="NCBI Taxonomy" id="280406"/>
    <lineage>
        <taxon>Eukaryota</taxon>
        <taxon>Metazoa</taxon>
        <taxon>Ecdysozoa</taxon>
        <taxon>Arthropoda</taxon>
        <taxon>Chelicerata</taxon>
        <taxon>Arachnida</taxon>
        <taxon>Araneae</taxon>
        <taxon>Araneomorphae</taxon>
        <taxon>Entelegynae</taxon>
        <taxon>Araneoidea</taxon>
        <taxon>Araneidae</taxon>
        <taxon>Larinioides</taxon>
    </lineage>
</organism>
<dbReference type="Proteomes" id="UP001497382">
    <property type="component" value="Unassembled WGS sequence"/>
</dbReference>
<accession>A0AAV1ZBV2</accession>
<dbReference type="InterPro" id="IPR036259">
    <property type="entry name" value="MFS_trans_sf"/>
</dbReference>
<dbReference type="InterPro" id="IPR050382">
    <property type="entry name" value="MFS_Na/Anion_cotransporter"/>
</dbReference>
<dbReference type="Gene3D" id="1.20.1250.20">
    <property type="entry name" value="MFS general substrate transporter like domains"/>
    <property type="match status" value="1"/>
</dbReference>
<dbReference type="GO" id="GO:0015293">
    <property type="term" value="F:symporter activity"/>
    <property type="evidence" value="ECO:0007669"/>
    <property type="project" value="UniProtKB-KW"/>
</dbReference>
<dbReference type="SUPFAM" id="SSF103473">
    <property type="entry name" value="MFS general substrate transporter"/>
    <property type="match status" value="1"/>
</dbReference>
<feature type="transmembrane region" description="Helical" evidence="7">
    <location>
        <begin position="153"/>
        <end position="175"/>
    </location>
</feature>
<evidence type="ECO:0000256" key="1">
    <source>
        <dbReference type="ARBA" id="ARBA00004141"/>
    </source>
</evidence>
<protein>
    <recommendedName>
        <fullName evidence="10">Inorganic phosphate cotransporter</fullName>
    </recommendedName>
</protein>
<evidence type="ECO:0000256" key="7">
    <source>
        <dbReference type="SAM" id="Phobius"/>
    </source>
</evidence>
<comment type="subcellular location">
    <subcellularLocation>
        <location evidence="1">Membrane</location>
        <topology evidence="1">Multi-pass membrane protein</topology>
    </subcellularLocation>
</comment>
<evidence type="ECO:0008006" key="10">
    <source>
        <dbReference type="Google" id="ProtNLM"/>
    </source>
</evidence>
<evidence type="ECO:0000256" key="4">
    <source>
        <dbReference type="ARBA" id="ARBA00022847"/>
    </source>
</evidence>
<feature type="transmembrane region" description="Helical" evidence="7">
    <location>
        <begin position="118"/>
        <end position="141"/>
    </location>
</feature>
<keyword evidence="3 7" id="KW-0812">Transmembrane</keyword>
<keyword evidence="9" id="KW-1185">Reference proteome</keyword>
<evidence type="ECO:0000256" key="3">
    <source>
        <dbReference type="ARBA" id="ARBA00022692"/>
    </source>
</evidence>